<reference evidence="2 3" key="1">
    <citation type="submission" date="2023-10" db="EMBL/GenBank/DDBJ databases">
        <authorList>
            <person name="Robby Concha-Eloko"/>
            <person name="Pilar Barberan- Martinez"/>
            <person name="Rafael Sanjuan"/>
            <person name="Pilar Domingo-Calap"/>
        </authorList>
    </citation>
    <scope>NUCLEOTIDE SEQUENCE [LARGE SCALE GENOMIC DNA]</scope>
</reference>
<gene>
    <name evidence="2" type="ORF">K25PH129C1_LOCUS10</name>
</gene>
<dbReference type="Proteomes" id="UP001497582">
    <property type="component" value="Chromosome"/>
</dbReference>
<dbReference type="EMBL" id="OY978775">
    <property type="protein sequence ID" value="CAK6595678.1"/>
    <property type="molecule type" value="Genomic_DNA"/>
</dbReference>
<evidence type="ECO:0000313" key="3">
    <source>
        <dbReference type="Proteomes" id="UP001497582"/>
    </source>
</evidence>
<protein>
    <submittedName>
        <fullName evidence="2">Uncharacterized protein</fullName>
    </submittedName>
</protein>
<accession>A0AAV1MB53</accession>
<proteinExistence type="predicted"/>
<sequence length="99" mass="11333">MQWVTRLRVSVLLDTARALIINFERYAMKYREKLAQQFAGLEKLSGSELRKRRDALNRAGYMRTKQSATFSTNVRGKTKTKGSSKQPNGWPTFNSQFGG</sequence>
<evidence type="ECO:0000313" key="2">
    <source>
        <dbReference type="EMBL" id="CAK6595678.1"/>
    </source>
</evidence>
<feature type="compositionally biased region" description="Polar residues" evidence="1">
    <location>
        <begin position="83"/>
        <end position="99"/>
    </location>
</feature>
<feature type="region of interest" description="Disordered" evidence="1">
    <location>
        <begin position="68"/>
        <end position="99"/>
    </location>
</feature>
<name>A0AAV1MB53_9CAUD</name>
<evidence type="ECO:0000256" key="1">
    <source>
        <dbReference type="SAM" id="MobiDB-lite"/>
    </source>
</evidence>
<organism evidence="2 3">
    <name type="scientific">Klebsiella phage vB_Kpn_K25PH129C1</name>
    <dbReference type="NCBI Taxonomy" id="3071630"/>
    <lineage>
        <taxon>Viruses</taxon>
        <taxon>Duplodnaviria</taxon>
        <taxon>Heunggongvirae</taxon>
        <taxon>Uroviricota</taxon>
        <taxon>Caudoviricetes</taxon>
        <taxon>Autographivirales</taxon>
        <taxon>Autoscriptoviridae</taxon>
        <taxon>Slopekvirinae</taxon>
        <taxon>Drulisvirus</taxon>
        <taxon>Drulisvirus K25PH129C1</taxon>
    </lineage>
</organism>
<keyword evidence="3" id="KW-1185">Reference proteome</keyword>